<gene>
    <name evidence="2" type="ORF">GOBAR_AA21309</name>
</gene>
<evidence type="ECO:0000259" key="1">
    <source>
        <dbReference type="Pfam" id="PF04101"/>
    </source>
</evidence>
<dbReference type="InterPro" id="IPR007235">
    <property type="entry name" value="Glyco_trans_28_C"/>
</dbReference>
<organism evidence="2 3">
    <name type="scientific">Gossypium barbadense</name>
    <name type="common">Sea Island cotton</name>
    <name type="synonym">Hibiscus barbadensis</name>
    <dbReference type="NCBI Taxonomy" id="3634"/>
    <lineage>
        <taxon>Eukaryota</taxon>
        <taxon>Viridiplantae</taxon>
        <taxon>Streptophyta</taxon>
        <taxon>Embryophyta</taxon>
        <taxon>Tracheophyta</taxon>
        <taxon>Spermatophyta</taxon>
        <taxon>Magnoliopsida</taxon>
        <taxon>eudicotyledons</taxon>
        <taxon>Gunneridae</taxon>
        <taxon>Pentapetalae</taxon>
        <taxon>rosids</taxon>
        <taxon>malvids</taxon>
        <taxon>Malvales</taxon>
        <taxon>Malvaceae</taxon>
        <taxon>Malvoideae</taxon>
        <taxon>Gossypium</taxon>
    </lineage>
</organism>
<reference evidence="2 3" key="1">
    <citation type="submission" date="2015-01" db="EMBL/GenBank/DDBJ databases">
        <title>Genome of allotetraploid Gossypium barbadense reveals genomic plasticity and fiber elongation in cotton evolution.</title>
        <authorList>
            <person name="Chen X."/>
            <person name="Liu X."/>
            <person name="Zhao B."/>
            <person name="Zheng H."/>
            <person name="Hu Y."/>
            <person name="Lu G."/>
            <person name="Yang C."/>
            <person name="Chen J."/>
            <person name="Shan C."/>
            <person name="Zhang L."/>
            <person name="Zhou Y."/>
            <person name="Wang L."/>
            <person name="Guo W."/>
            <person name="Bai Y."/>
            <person name="Ruan J."/>
            <person name="Shangguan X."/>
            <person name="Mao Y."/>
            <person name="Jiang J."/>
            <person name="Zhu Y."/>
            <person name="Lei J."/>
            <person name="Kang H."/>
            <person name="Chen S."/>
            <person name="He X."/>
            <person name="Wang R."/>
            <person name="Wang Y."/>
            <person name="Chen J."/>
            <person name="Wang L."/>
            <person name="Yu S."/>
            <person name="Wang B."/>
            <person name="Wei J."/>
            <person name="Song S."/>
            <person name="Lu X."/>
            <person name="Gao Z."/>
            <person name="Gu W."/>
            <person name="Deng X."/>
            <person name="Ma D."/>
            <person name="Wang S."/>
            <person name="Liang W."/>
            <person name="Fang L."/>
            <person name="Cai C."/>
            <person name="Zhu X."/>
            <person name="Zhou B."/>
            <person name="Zhang Y."/>
            <person name="Chen Z."/>
            <person name="Xu S."/>
            <person name="Zhu R."/>
            <person name="Wang S."/>
            <person name="Zhang T."/>
            <person name="Zhao G."/>
        </authorList>
    </citation>
    <scope>NUCLEOTIDE SEQUENCE [LARGE SCALE GENOMIC DNA]</scope>
    <source>
        <strain evidence="3">cv. Xinhai21</strain>
        <tissue evidence="2">Leaf</tissue>
    </source>
</reference>
<dbReference type="Gene3D" id="3.40.50.2000">
    <property type="entry name" value="Glycogen Phosphorylase B"/>
    <property type="match status" value="1"/>
</dbReference>
<dbReference type="OrthoDB" id="20273at2759"/>
<sequence>MGLKSVILPGLGTFVPLLVPSPHQKQFPVPSPNVAEGHQHKNAFLMADVAGSRVITEDELDSTTLGLAICEILGDERLLAEMSQRALNAAKPDASAEIAKHILSLVKENS</sequence>
<dbReference type="Pfam" id="PF04101">
    <property type="entry name" value="Glyco_tran_28_C"/>
    <property type="match status" value="1"/>
</dbReference>
<dbReference type="EMBL" id="KZ665506">
    <property type="protein sequence ID" value="PPR99362.1"/>
    <property type="molecule type" value="Genomic_DNA"/>
</dbReference>
<dbReference type="PANTHER" id="PTHR21015:SF22">
    <property type="entry name" value="GLYCOSYLTRANSFERASE"/>
    <property type="match status" value="1"/>
</dbReference>
<dbReference type="GO" id="GO:0016758">
    <property type="term" value="F:hexosyltransferase activity"/>
    <property type="evidence" value="ECO:0007669"/>
    <property type="project" value="InterPro"/>
</dbReference>
<accession>A0A2P5X7P6</accession>
<feature type="domain" description="Glycosyl transferase family 28 C-terminal" evidence="1">
    <location>
        <begin position="29"/>
        <end position="96"/>
    </location>
</feature>
<dbReference type="SUPFAM" id="SSF53756">
    <property type="entry name" value="UDP-Glycosyltransferase/glycogen phosphorylase"/>
    <property type="match status" value="1"/>
</dbReference>
<name>A0A2P5X7P6_GOSBA</name>
<protein>
    <recommendedName>
        <fullName evidence="1">Glycosyl transferase family 28 C-terminal domain-containing protein</fullName>
    </recommendedName>
</protein>
<dbReference type="Proteomes" id="UP000239757">
    <property type="component" value="Unassembled WGS sequence"/>
</dbReference>
<proteinExistence type="predicted"/>
<dbReference type="PANTHER" id="PTHR21015">
    <property type="entry name" value="UDP-N-ACETYLGLUCOSAMINE--N-ACETYLMURAMYL-(PENTAPEPTIDE) PYROPHOSPHORYL-UNDECAPRENOL N-ACETYLGLUCOSAMINE TRANSFERASE 1"/>
    <property type="match status" value="1"/>
</dbReference>
<evidence type="ECO:0000313" key="3">
    <source>
        <dbReference type="Proteomes" id="UP000239757"/>
    </source>
</evidence>
<evidence type="ECO:0000313" key="2">
    <source>
        <dbReference type="EMBL" id="PPR99362.1"/>
    </source>
</evidence>
<dbReference type="AlphaFoldDB" id="A0A2P5X7P6"/>